<name>A0A0M3JF50_ANISI</name>
<dbReference type="AlphaFoldDB" id="A0A0M3JF50"/>
<accession>A0A0M3JF50</accession>
<reference evidence="3" key="1">
    <citation type="submission" date="2017-02" db="UniProtKB">
        <authorList>
            <consortium name="WormBaseParasite"/>
        </authorList>
    </citation>
    <scope>IDENTIFICATION</scope>
</reference>
<dbReference type="Proteomes" id="UP000267096">
    <property type="component" value="Unassembled WGS sequence"/>
</dbReference>
<reference evidence="1 2" key="2">
    <citation type="submission" date="2018-11" db="EMBL/GenBank/DDBJ databases">
        <authorList>
            <consortium name="Pathogen Informatics"/>
        </authorList>
    </citation>
    <scope>NUCLEOTIDE SEQUENCE [LARGE SCALE GENOMIC DNA]</scope>
</reference>
<keyword evidence="2" id="KW-1185">Reference proteome</keyword>
<evidence type="ECO:0000313" key="3">
    <source>
        <dbReference type="WBParaSite" id="ASIM_0000625001-mRNA-1"/>
    </source>
</evidence>
<evidence type="ECO:0000313" key="1">
    <source>
        <dbReference type="EMBL" id="VDK26426.1"/>
    </source>
</evidence>
<sequence length="72" mass="8500">MMQRRCSLIVNNCKRIRSNLPLISSNRCYDRGSGVRRAEDVQKEIVKRNEDKKEENPFEYTIFGGFILILLH</sequence>
<evidence type="ECO:0000313" key="2">
    <source>
        <dbReference type="Proteomes" id="UP000267096"/>
    </source>
</evidence>
<dbReference type="EMBL" id="UYRR01012583">
    <property type="protein sequence ID" value="VDK26426.1"/>
    <property type="molecule type" value="Genomic_DNA"/>
</dbReference>
<proteinExistence type="predicted"/>
<dbReference type="WBParaSite" id="ASIM_0000625001-mRNA-1">
    <property type="protein sequence ID" value="ASIM_0000625001-mRNA-1"/>
    <property type="gene ID" value="ASIM_0000625001"/>
</dbReference>
<protein>
    <submittedName>
        <fullName evidence="1 3">Uncharacterized protein</fullName>
    </submittedName>
</protein>
<organism evidence="3">
    <name type="scientific">Anisakis simplex</name>
    <name type="common">Herring worm</name>
    <dbReference type="NCBI Taxonomy" id="6269"/>
    <lineage>
        <taxon>Eukaryota</taxon>
        <taxon>Metazoa</taxon>
        <taxon>Ecdysozoa</taxon>
        <taxon>Nematoda</taxon>
        <taxon>Chromadorea</taxon>
        <taxon>Rhabditida</taxon>
        <taxon>Spirurina</taxon>
        <taxon>Ascaridomorpha</taxon>
        <taxon>Ascaridoidea</taxon>
        <taxon>Anisakidae</taxon>
        <taxon>Anisakis</taxon>
        <taxon>Anisakis simplex complex</taxon>
    </lineage>
</organism>
<gene>
    <name evidence="1" type="ORF">ASIM_LOCUS6035</name>
</gene>